<sequence length="107" mass="12186">MTDKNRKVLDQIKAVARESAPKGSLVILFGSRARGEAKRGSDWDILIVLPKNRLEQSDYDDVSFPFVELGWKLNEQINPVMYTKAEWDASSITPFYDNVVRDGIKLI</sequence>
<proteinExistence type="predicted"/>
<dbReference type="RefSeq" id="WP_074762288.1">
    <property type="nucleotide sequence ID" value="NZ_FNRF01000007.1"/>
</dbReference>
<accession>A0A1H4F3Z9</accession>
<reference evidence="2 3" key="1">
    <citation type="submission" date="2016-10" db="EMBL/GenBank/DDBJ databases">
        <authorList>
            <person name="de Groot N.N."/>
        </authorList>
    </citation>
    <scope>NUCLEOTIDE SEQUENCE [LARGE SCALE GENOMIC DNA]</scope>
    <source>
        <strain evidence="2 3">D31d</strain>
    </source>
</reference>
<evidence type="ECO:0000313" key="2">
    <source>
        <dbReference type="EMBL" id="SEA92066.1"/>
    </source>
</evidence>
<dbReference type="SUPFAM" id="SSF81301">
    <property type="entry name" value="Nucleotidyltransferase"/>
    <property type="match status" value="1"/>
</dbReference>
<dbReference type="CDD" id="cd05403">
    <property type="entry name" value="NT_KNTase_like"/>
    <property type="match status" value="1"/>
</dbReference>
<gene>
    <name evidence="2" type="ORF">SAMN05216462_3116</name>
</gene>
<dbReference type="OrthoDB" id="9803106at2"/>
<protein>
    <submittedName>
        <fullName evidence="2">Nucleotidyltransferase domain-containing protein</fullName>
    </submittedName>
</protein>
<organism evidence="2 3">
    <name type="scientific">Xylanibacter ruminicola</name>
    <name type="common">Prevotella ruminicola</name>
    <dbReference type="NCBI Taxonomy" id="839"/>
    <lineage>
        <taxon>Bacteria</taxon>
        <taxon>Pseudomonadati</taxon>
        <taxon>Bacteroidota</taxon>
        <taxon>Bacteroidia</taxon>
        <taxon>Bacteroidales</taxon>
        <taxon>Prevotellaceae</taxon>
        <taxon>Xylanibacter</taxon>
    </lineage>
</organism>
<evidence type="ECO:0000313" key="3">
    <source>
        <dbReference type="Proteomes" id="UP000182257"/>
    </source>
</evidence>
<dbReference type="PANTHER" id="PTHR43449">
    <property type="entry name" value="NUCLEOTIDYLTRANSFERASE"/>
    <property type="match status" value="1"/>
</dbReference>
<dbReference type="PANTHER" id="PTHR43449:SF3">
    <property type="entry name" value="POLYMERASE NUCLEOTIDYL TRANSFERASE DOMAIN-CONTAINING PROTEIN"/>
    <property type="match status" value="1"/>
</dbReference>
<dbReference type="Pfam" id="PF01909">
    <property type="entry name" value="NTP_transf_2"/>
    <property type="match status" value="1"/>
</dbReference>
<dbReference type="EMBL" id="FNRF01000007">
    <property type="protein sequence ID" value="SEA92066.1"/>
    <property type="molecule type" value="Genomic_DNA"/>
</dbReference>
<dbReference type="InterPro" id="IPR043519">
    <property type="entry name" value="NT_sf"/>
</dbReference>
<feature type="domain" description="Polymerase nucleotidyl transferase" evidence="1">
    <location>
        <begin position="11"/>
        <end position="63"/>
    </location>
</feature>
<evidence type="ECO:0000259" key="1">
    <source>
        <dbReference type="Pfam" id="PF01909"/>
    </source>
</evidence>
<dbReference type="Proteomes" id="UP000182257">
    <property type="component" value="Unassembled WGS sequence"/>
</dbReference>
<dbReference type="InterPro" id="IPR002934">
    <property type="entry name" value="Polymerase_NTP_transf_dom"/>
</dbReference>
<keyword evidence="2" id="KW-0808">Transferase</keyword>
<dbReference type="Gene3D" id="3.30.460.10">
    <property type="entry name" value="Beta Polymerase, domain 2"/>
    <property type="match status" value="1"/>
</dbReference>
<name>A0A1H4F3Z9_XYLRU</name>
<dbReference type="GO" id="GO:0016779">
    <property type="term" value="F:nucleotidyltransferase activity"/>
    <property type="evidence" value="ECO:0007669"/>
    <property type="project" value="InterPro"/>
</dbReference>
<dbReference type="AlphaFoldDB" id="A0A1H4F3Z9"/>